<proteinExistence type="predicted"/>
<protein>
    <submittedName>
        <fullName evidence="2">Uncharacterized protein</fullName>
    </submittedName>
</protein>
<name>A0A0A9AZU6_ARUDO</name>
<reference evidence="2" key="1">
    <citation type="submission" date="2014-09" db="EMBL/GenBank/DDBJ databases">
        <authorList>
            <person name="Magalhaes I.L.F."/>
            <person name="Oliveira U."/>
            <person name="Santos F.R."/>
            <person name="Vidigal T.H.D.A."/>
            <person name="Brescovit A.D."/>
            <person name="Santos A.J."/>
        </authorList>
    </citation>
    <scope>NUCLEOTIDE SEQUENCE</scope>
    <source>
        <tissue evidence="2">Shoot tissue taken approximately 20 cm above the soil surface</tissue>
    </source>
</reference>
<organism evidence="2">
    <name type="scientific">Arundo donax</name>
    <name type="common">Giant reed</name>
    <name type="synonym">Donax arundinaceus</name>
    <dbReference type="NCBI Taxonomy" id="35708"/>
    <lineage>
        <taxon>Eukaryota</taxon>
        <taxon>Viridiplantae</taxon>
        <taxon>Streptophyta</taxon>
        <taxon>Embryophyta</taxon>
        <taxon>Tracheophyta</taxon>
        <taxon>Spermatophyta</taxon>
        <taxon>Magnoliopsida</taxon>
        <taxon>Liliopsida</taxon>
        <taxon>Poales</taxon>
        <taxon>Poaceae</taxon>
        <taxon>PACMAD clade</taxon>
        <taxon>Arundinoideae</taxon>
        <taxon>Arundineae</taxon>
        <taxon>Arundo</taxon>
    </lineage>
</organism>
<dbReference type="AlphaFoldDB" id="A0A0A9AZU6"/>
<feature type="compositionally biased region" description="Low complexity" evidence="1">
    <location>
        <begin position="17"/>
        <end position="34"/>
    </location>
</feature>
<reference evidence="2" key="2">
    <citation type="journal article" date="2015" name="Data Brief">
        <title>Shoot transcriptome of the giant reed, Arundo donax.</title>
        <authorList>
            <person name="Barrero R.A."/>
            <person name="Guerrero F.D."/>
            <person name="Moolhuijzen P."/>
            <person name="Goolsby J.A."/>
            <person name="Tidwell J."/>
            <person name="Bellgard S.E."/>
            <person name="Bellgard M.I."/>
        </authorList>
    </citation>
    <scope>NUCLEOTIDE SEQUENCE</scope>
    <source>
        <tissue evidence="2">Shoot tissue taken approximately 20 cm above the soil surface</tissue>
    </source>
</reference>
<sequence length="34" mass="3467">MLNQTTAADTSAFAGETTPTSAPTPLATLVPRSF</sequence>
<evidence type="ECO:0000313" key="2">
    <source>
        <dbReference type="EMBL" id="JAD57274.1"/>
    </source>
</evidence>
<accession>A0A0A9AZU6</accession>
<dbReference type="EMBL" id="GBRH01240621">
    <property type="protein sequence ID" value="JAD57274.1"/>
    <property type="molecule type" value="Transcribed_RNA"/>
</dbReference>
<evidence type="ECO:0000256" key="1">
    <source>
        <dbReference type="SAM" id="MobiDB-lite"/>
    </source>
</evidence>
<feature type="region of interest" description="Disordered" evidence="1">
    <location>
        <begin position="1"/>
        <end position="34"/>
    </location>
</feature>